<dbReference type="InterPro" id="IPR017850">
    <property type="entry name" value="Alkaline_phosphatase_core_sf"/>
</dbReference>
<evidence type="ECO:0000313" key="2">
    <source>
        <dbReference type="Proteomes" id="UP001549749"/>
    </source>
</evidence>
<dbReference type="PANTHER" id="PTHR10151:SF120">
    <property type="entry name" value="BIS(5'-ADENOSYL)-TRIPHOSPHATASE"/>
    <property type="match status" value="1"/>
</dbReference>
<dbReference type="Proteomes" id="UP001549749">
    <property type="component" value="Unassembled WGS sequence"/>
</dbReference>
<keyword evidence="2" id="KW-1185">Reference proteome</keyword>
<dbReference type="PANTHER" id="PTHR10151">
    <property type="entry name" value="ECTONUCLEOTIDE PYROPHOSPHATASE/PHOSPHODIESTERASE"/>
    <property type="match status" value="1"/>
</dbReference>
<proteinExistence type="predicted"/>
<dbReference type="EMBL" id="JBEXAC010000001">
    <property type="protein sequence ID" value="MET6998404.1"/>
    <property type="molecule type" value="Genomic_DNA"/>
</dbReference>
<reference evidence="1 2" key="1">
    <citation type="submission" date="2024-06" db="EMBL/GenBank/DDBJ databases">
        <title>Chitinophaga defluvii sp. nov., isolated from municipal sewage.</title>
        <authorList>
            <person name="Zhang L."/>
        </authorList>
    </citation>
    <scope>NUCLEOTIDE SEQUENCE [LARGE SCALE GENOMIC DNA]</scope>
    <source>
        <strain evidence="1 2">H8</strain>
    </source>
</reference>
<sequence length="408" mass="45909">MKKWSFLFTAMLVSVSLLGQARKKKVVYIIADGIPAAILEKVNTPNLDAIAKQGTYVHAYVGGEKGGYSQTPTISAVGYNSLLTGTWVNKHNVPDNSITAPNYNYGTIFRFFKTAYPDKKIGIFSSWQDNRTKLIGEGLPQTGNIKMDIVADGYELDQTNFPQDNERQFMHLIDEKVSVEAANSIREQAPDLSWIYLEYTDDMGHRHGYSPQFYKAIELMDVQVGRVWEAIQYREKTFNEEWMIVITTDHGRDTNTGSGHGGQSAGERSIWITTNVKLDPYFKTNEPGIVDIMPTIARFLNVSIPEENAREIDGVPLIGKVSLVTPLMTHENGKLDIKWTPIEKKGKVKVWLTTTNNFKTGGKDVYTLVKTATLKDGHVSVDVSKYPSNFYKVVLEGPNNRVNRWLTL</sequence>
<comment type="caution">
    <text evidence="1">The sequence shown here is derived from an EMBL/GenBank/DDBJ whole genome shotgun (WGS) entry which is preliminary data.</text>
</comment>
<gene>
    <name evidence="1" type="ORF">ABR189_13535</name>
</gene>
<accession>A0ABV2T8F0</accession>
<protein>
    <submittedName>
        <fullName evidence="1">Alkaline phosphatase family protein</fullName>
    </submittedName>
</protein>
<dbReference type="SUPFAM" id="SSF53649">
    <property type="entry name" value="Alkaline phosphatase-like"/>
    <property type="match status" value="1"/>
</dbReference>
<name>A0ABV2T8F0_9BACT</name>
<dbReference type="RefSeq" id="WP_354661039.1">
    <property type="nucleotide sequence ID" value="NZ_JBEXAC010000001.1"/>
</dbReference>
<dbReference type="InterPro" id="IPR002591">
    <property type="entry name" value="Phosphodiest/P_Trfase"/>
</dbReference>
<evidence type="ECO:0000313" key="1">
    <source>
        <dbReference type="EMBL" id="MET6998404.1"/>
    </source>
</evidence>
<dbReference type="Gene3D" id="3.40.720.10">
    <property type="entry name" value="Alkaline Phosphatase, subunit A"/>
    <property type="match status" value="1"/>
</dbReference>
<dbReference type="Pfam" id="PF01663">
    <property type="entry name" value="Phosphodiest"/>
    <property type="match status" value="1"/>
</dbReference>
<organism evidence="1 2">
    <name type="scientific">Chitinophaga defluvii</name>
    <dbReference type="NCBI Taxonomy" id="3163343"/>
    <lineage>
        <taxon>Bacteria</taxon>
        <taxon>Pseudomonadati</taxon>
        <taxon>Bacteroidota</taxon>
        <taxon>Chitinophagia</taxon>
        <taxon>Chitinophagales</taxon>
        <taxon>Chitinophagaceae</taxon>
        <taxon>Chitinophaga</taxon>
    </lineage>
</organism>